<dbReference type="GO" id="GO:0006633">
    <property type="term" value="P:fatty acid biosynthetic process"/>
    <property type="evidence" value="ECO:0007669"/>
    <property type="project" value="UniProtKB-KW"/>
</dbReference>
<evidence type="ECO:0000256" key="11">
    <source>
        <dbReference type="ARBA" id="ARBA00023160"/>
    </source>
</evidence>
<evidence type="ECO:0000256" key="9">
    <source>
        <dbReference type="ARBA" id="ARBA00023098"/>
    </source>
</evidence>
<keyword evidence="8" id="KW-0408">Iron</keyword>
<dbReference type="GO" id="GO:0016717">
    <property type="term" value="F:oxidoreductase activity, acting on paired donors, with oxidation of a pair of donors resulting in the reduction of molecular oxygen to two molecules of water"/>
    <property type="evidence" value="ECO:0007669"/>
    <property type="project" value="InterPro"/>
</dbReference>
<feature type="domain" description="Fatty acid desaturase" evidence="13">
    <location>
        <begin position="53"/>
        <end position="254"/>
    </location>
</feature>
<keyword evidence="4 12" id="KW-0812">Transmembrane</keyword>
<feature type="transmembrane region" description="Helical" evidence="12">
    <location>
        <begin position="172"/>
        <end position="198"/>
    </location>
</feature>
<dbReference type="OrthoDB" id="19906at2"/>
<keyword evidence="15" id="KW-1185">Reference proteome</keyword>
<evidence type="ECO:0000259" key="13">
    <source>
        <dbReference type="Pfam" id="PF00487"/>
    </source>
</evidence>
<organism evidence="14 15">
    <name type="scientific">Corallococcus terminator</name>
    <dbReference type="NCBI Taxonomy" id="2316733"/>
    <lineage>
        <taxon>Bacteria</taxon>
        <taxon>Pseudomonadati</taxon>
        <taxon>Myxococcota</taxon>
        <taxon>Myxococcia</taxon>
        <taxon>Myxococcales</taxon>
        <taxon>Cystobacterineae</taxon>
        <taxon>Myxococcaceae</taxon>
        <taxon>Corallococcus</taxon>
    </lineage>
</organism>
<dbReference type="PANTHER" id="PTHR11351">
    <property type="entry name" value="ACYL-COA DESATURASE"/>
    <property type="match status" value="1"/>
</dbReference>
<evidence type="ECO:0000256" key="6">
    <source>
        <dbReference type="ARBA" id="ARBA00022989"/>
    </source>
</evidence>
<evidence type="ECO:0000256" key="4">
    <source>
        <dbReference type="ARBA" id="ARBA00022692"/>
    </source>
</evidence>
<evidence type="ECO:0000256" key="3">
    <source>
        <dbReference type="ARBA" id="ARBA00022516"/>
    </source>
</evidence>
<evidence type="ECO:0000256" key="1">
    <source>
        <dbReference type="ARBA" id="ARBA00004141"/>
    </source>
</evidence>
<evidence type="ECO:0000256" key="8">
    <source>
        <dbReference type="ARBA" id="ARBA00023004"/>
    </source>
</evidence>
<feature type="transmembrane region" description="Helical" evidence="12">
    <location>
        <begin position="55"/>
        <end position="73"/>
    </location>
</feature>
<keyword evidence="5" id="KW-0276">Fatty acid metabolism</keyword>
<accession>A0A3A8J638</accession>
<protein>
    <submittedName>
        <fullName evidence="14">Acyl-CoA desaturase</fullName>
    </submittedName>
</protein>
<dbReference type="InterPro" id="IPR005804">
    <property type="entry name" value="FA_desaturase_dom"/>
</dbReference>
<dbReference type="InterPro" id="IPR015876">
    <property type="entry name" value="Acyl-CoA_DS"/>
</dbReference>
<dbReference type="AlphaFoldDB" id="A0A3A8J638"/>
<comment type="similarity">
    <text evidence="2">Belongs to the fatty acid desaturase type 2 family.</text>
</comment>
<keyword evidence="10 12" id="KW-0472">Membrane</keyword>
<dbReference type="CDD" id="cd03505">
    <property type="entry name" value="Delta9-FADS-like"/>
    <property type="match status" value="1"/>
</dbReference>
<keyword evidence="11" id="KW-0275">Fatty acid biosynthesis</keyword>
<evidence type="ECO:0000256" key="2">
    <source>
        <dbReference type="ARBA" id="ARBA00008749"/>
    </source>
</evidence>
<sequence>MLTEAAAAAVSGRPLVPPSVGRVRFDAFKSLWLWAMLVPGLVFGIPAVTPATLTASLVMAFLTLCLGHSVGLHRGVIHRTFEASPLVRGALLYLFVLSGLGGPLSWARLHAVRDYWQNQEDCPPYFAYRHSVFRDFVWNLHLRFDAADDRALARLPPGVMEDRWLRFLEWTWPLHVLALAAVTFAVGGAGAVAVFVCARTAGGILGHWFVGYAAHVWGEKRHVIPGVTESGTNVWLLGVLSFGEGFHNNHHAFANSARMGMRAEEVDLGWLSLRALEACGLVQSLQAWDRPAKNRKDAGRAVEHGP</sequence>
<gene>
    <name evidence="14" type="ORF">D7V88_20805</name>
</gene>
<dbReference type="RefSeq" id="WP_120542396.1">
    <property type="nucleotide sequence ID" value="NZ_RAVZ01000143.1"/>
</dbReference>
<evidence type="ECO:0000256" key="10">
    <source>
        <dbReference type="ARBA" id="ARBA00023136"/>
    </source>
</evidence>
<keyword evidence="9" id="KW-0443">Lipid metabolism</keyword>
<keyword evidence="7" id="KW-0560">Oxidoreductase</keyword>
<dbReference type="PANTHER" id="PTHR11351:SF31">
    <property type="entry name" value="DESATURASE 1, ISOFORM A-RELATED"/>
    <property type="match status" value="1"/>
</dbReference>
<evidence type="ECO:0000256" key="12">
    <source>
        <dbReference type="SAM" id="Phobius"/>
    </source>
</evidence>
<dbReference type="Pfam" id="PF00487">
    <property type="entry name" value="FA_desaturase"/>
    <property type="match status" value="1"/>
</dbReference>
<evidence type="ECO:0000313" key="14">
    <source>
        <dbReference type="EMBL" id="RKG85003.1"/>
    </source>
</evidence>
<proteinExistence type="inferred from homology"/>
<reference evidence="15" key="1">
    <citation type="submission" date="2018-09" db="EMBL/GenBank/DDBJ databases">
        <authorList>
            <person name="Livingstone P.G."/>
            <person name="Whitworth D.E."/>
        </authorList>
    </citation>
    <scope>NUCLEOTIDE SEQUENCE [LARGE SCALE GENOMIC DNA]</scope>
    <source>
        <strain evidence="15">CA054A</strain>
    </source>
</reference>
<evidence type="ECO:0000313" key="15">
    <source>
        <dbReference type="Proteomes" id="UP000268094"/>
    </source>
</evidence>
<evidence type="ECO:0000256" key="5">
    <source>
        <dbReference type="ARBA" id="ARBA00022832"/>
    </source>
</evidence>
<comment type="subcellular location">
    <subcellularLocation>
        <location evidence="1">Membrane</location>
        <topology evidence="1">Multi-pass membrane protein</topology>
    </subcellularLocation>
</comment>
<name>A0A3A8J638_9BACT</name>
<comment type="caution">
    <text evidence="14">The sequence shown here is derived from an EMBL/GenBank/DDBJ whole genome shotgun (WGS) entry which is preliminary data.</text>
</comment>
<dbReference type="Proteomes" id="UP000268094">
    <property type="component" value="Unassembled WGS sequence"/>
</dbReference>
<evidence type="ECO:0000256" key="7">
    <source>
        <dbReference type="ARBA" id="ARBA00023002"/>
    </source>
</evidence>
<feature type="transmembrane region" description="Helical" evidence="12">
    <location>
        <begin position="31"/>
        <end position="49"/>
    </location>
</feature>
<keyword evidence="3" id="KW-0444">Lipid biosynthesis</keyword>
<keyword evidence="6 12" id="KW-1133">Transmembrane helix</keyword>
<feature type="transmembrane region" description="Helical" evidence="12">
    <location>
        <begin position="85"/>
        <end position="106"/>
    </location>
</feature>
<dbReference type="EMBL" id="RAVZ01000143">
    <property type="protein sequence ID" value="RKG85003.1"/>
    <property type="molecule type" value="Genomic_DNA"/>
</dbReference>
<dbReference type="GO" id="GO:0016020">
    <property type="term" value="C:membrane"/>
    <property type="evidence" value="ECO:0007669"/>
    <property type="project" value="UniProtKB-SubCell"/>
</dbReference>